<gene>
    <name evidence="2" type="ORF">HZT40_05795</name>
</gene>
<name>A0A7L6AQ28_9GAMM</name>
<accession>A0A7L6AQ28</accession>
<dbReference type="EMBL" id="CP059265">
    <property type="protein sequence ID" value="QLQ31196.1"/>
    <property type="molecule type" value="Genomic_DNA"/>
</dbReference>
<evidence type="ECO:0000256" key="1">
    <source>
        <dbReference type="SAM" id="MobiDB-lite"/>
    </source>
</evidence>
<organism evidence="2 3">
    <name type="scientific">Candidatus Thiothrix singaporensis</name>
    <dbReference type="NCBI Taxonomy" id="2799669"/>
    <lineage>
        <taxon>Bacteria</taxon>
        <taxon>Pseudomonadati</taxon>
        <taxon>Pseudomonadota</taxon>
        <taxon>Gammaproteobacteria</taxon>
        <taxon>Thiotrichales</taxon>
        <taxon>Thiotrichaceae</taxon>
        <taxon>Thiothrix</taxon>
    </lineage>
</organism>
<sequence length="55" mass="6313">MVSLWWLAAMPPNRRRHHADNDDGCRQPQPAPGLDVFGCQQHQRHGEGLQQQNAR</sequence>
<keyword evidence="3" id="KW-1185">Reference proteome</keyword>
<evidence type="ECO:0000313" key="2">
    <source>
        <dbReference type="EMBL" id="QLQ31196.1"/>
    </source>
</evidence>
<protein>
    <submittedName>
        <fullName evidence="2">Uncharacterized protein</fullName>
    </submittedName>
</protein>
<dbReference type="AlphaFoldDB" id="A0A7L6AQ28"/>
<dbReference type="KEGG" id="this:HZT40_05795"/>
<feature type="region of interest" description="Disordered" evidence="1">
    <location>
        <begin position="12"/>
        <end position="55"/>
    </location>
</feature>
<dbReference type="Proteomes" id="UP000510621">
    <property type="component" value="Chromosome"/>
</dbReference>
<reference evidence="2" key="1">
    <citation type="submission" date="2020-06" db="EMBL/GenBank/DDBJ databases">
        <title>Analysis procedures for assessing recovery of high quality, complete, closed genomes from Nanopore long read metagenome sequencing.</title>
        <authorList>
            <person name="Bessarab I."/>
            <person name="Arumugam K."/>
            <person name="Haryono M."/>
            <person name="Liu X."/>
            <person name="Roy S."/>
            <person name="Zuniga-Montanez R.E."/>
            <person name="Qiu G."/>
            <person name="Drautz-Moses D.I."/>
            <person name="Law Y.Y."/>
            <person name="Wuertz S."/>
            <person name="Lauro F.M."/>
            <person name="Huson D.H."/>
            <person name="Williams R.B."/>
        </authorList>
    </citation>
    <scope>NUCLEOTIDE SEQUENCE [LARGE SCALE GENOMIC DNA]</scope>
    <source>
        <strain evidence="2">SSD2</strain>
    </source>
</reference>
<proteinExistence type="predicted"/>
<evidence type="ECO:0000313" key="3">
    <source>
        <dbReference type="Proteomes" id="UP000510621"/>
    </source>
</evidence>